<dbReference type="Gene3D" id="3.90.1140.10">
    <property type="entry name" value="Cyclic phosphodiesterase"/>
    <property type="match status" value="1"/>
</dbReference>
<dbReference type="Proteomes" id="UP000015523">
    <property type="component" value="Unassembled WGS sequence"/>
</dbReference>
<dbReference type="Pfam" id="PF13563">
    <property type="entry name" value="2_5_RNA_ligase2"/>
    <property type="match status" value="1"/>
</dbReference>
<accession>T0JA71</accession>
<comment type="caution">
    <text evidence="1">The sequence shown here is derived from an EMBL/GenBank/DDBJ whole genome shotgun (WGS) entry which is preliminary data.</text>
</comment>
<proteinExistence type="predicted"/>
<dbReference type="EMBL" id="AUWY01000027">
    <property type="protein sequence ID" value="EQB33682.1"/>
    <property type="molecule type" value="Genomic_DNA"/>
</dbReference>
<dbReference type="OrthoDB" id="793003at2"/>
<protein>
    <recommendedName>
        <fullName evidence="3">Phosphoesterase HXTX</fullName>
    </recommendedName>
</protein>
<dbReference type="STRING" id="1346791.M529_03010"/>
<reference evidence="1 2" key="1">
    <citation type="journal article" date="2013" name="Genome Announc.">
        <title>Draft Genome Sequence of Sphingobium ummariense Strain RL-3, a Hexachlorocyclohexane-Degrading Bacterium.</title>
        <authorList>
            <person name="Kohli P."/>
            <person name="Dua A."/>
            <person name="Sangwan N."/>
            <person name="Oldach P."/>
            <person name="Khurana J.P."/>
            <person name="Lal R."/>
        </authorList>
    </citation>
    <scope>NUCLEOTIDE SEQUENCE [LARGE SCALE GENOMIC DNA]</scope>
    <source>
        <strain evidence="1 2">RL-3</strain>
    </source>
</reference>
<dbReference type="InterPro" id="IPR009097">
    <property type="entry name" value="Cyclic_Pdiesterase"/>
</dbReference>
<gene>
    <name evidence="1" type="ORF">M529_03010</name>
</gene>
<dbReference type="PATRIC" id="fig|1346791.3.peg.586"/>
<organism evidence="1 2">
    <name type="scientific">Sphingobium ummariense RL-3</name>
    <dbReference type="NCBI Taxonomy" id="1346791"/>
    <lineage>
        <taxon>Bacteria</taxon>
        <taxon>Pseudomonadati</taxon>
        <taxon>Pseudomonadota</taxon>
        <taxon>Alphaproteobacteria</taxon>
        <taxon>Sphingomonadales</taxon>
        <taxon>Sphingomonadaceae</taxon>
        <taxon>Sphingobium</taxon>
    </lineage>
</organism>
<name>T0JA71_9SPHN</name>
<evidence type="ECO:0000313" key="1">
    <source>
        <dbReference type="EMBL" id="EQB33682.1"/>
    </source>
</evidence>
<dbReference type="RefSeq" id="WP_021316620.1">
    <property type="nucleotide sequence ID" value="NZ_AUWY01000027.1"/>
</dbReference>
<keyword evidence="2" id="KW-1185">Reference proteome</keyword>
<dbReference type="AlphaFoldDB" id="T0JA71"/>
<dbReference type="SUPFAM" id="SSF55144">
    <property type="entry name" value="LigT-like"/>
    <property type="match status" value="1"/>
</dbReference>
<evidence type="ECO:0000313" key="2">
    <source>
        <dbReference type="Proteomes" id="UP000015523"/>
    </source>
</evidence>
<dbReference type="eggNOG" id="COG1514">
    <property type="taxonomic scope" value="Bacteria"/>
</dbReference>
<sequence>MGPADFAWVQALRQAHYPPEQNRVPAHITLFHHLPPSALAEIRRRLQRICAGRAPAACWAGVLFLGKGVALRIESPGLMAMREELAEAFAGLLTPQDRAPPRLHVTIQNKAPPEEARTLARRLEGEVQRRPLVIAGLAAWHYRGGPWELAMKAAFRG</sequence>
<evidence type="ECO:0008006" key="3">
    <source>
        <dbReference type="Google" id="ProtNLM"/>
    </source>
</evidence>